<evidence type="ECO:0000256" key="2">
    <source>
        <dbReference type="ARBA" id="ARBA00023015"/>
    </source>
</evidence>
<dbReference type="InterPro" id="IPR036388">
    <property type="entry name" value="WH-like_DNA-bd_sf"/>
</dbReference>
<evidence type="ECO:0000259" key="6">
    <source>
        <dbReference type="Pfam" id="PF08281"/>
    </source>
</evidence>
<dbReference type="SUPFAM" id="SSF88946">
    <property type="entry name" value="Sigma2 domain of RNA polymerase sigma factors"/>
    <property type="match status" value="1"/>
</dbReference>
<evidence type="ECO:0000313" key="8">
    <source>
        <dbReference type="Proteomes" id="UP001501706"/>
    </source>
</evidence>
<evidence type="ECO:0000313" key="7">
    <source>
        <dbReference type="EMBL" id="GAA0512163.1"/>
    </source>
</evidence>
<dbReference type="InterPro" id="IPR039425">
    <property type="entry name" value="RNA_pol_sigma-70-like"/>
</dbReference>
<dbReference type="EMBL" id="BAAAEN010000012">
    <property type="protein sequence ID" value="GAA0512163.1"/>
    <property type="molecule type" value="Genomic_DNA"/>
</dbReference>
<keyword evidence="8" id="KW-1185">Reference proteome</keyword>
<sequence length="150" mass="16588">MRLARVLRNADLAGDALQDTWLRLNSEKSGGIGSVQSPRAYLMRMAANAAVDIQRRHGQSLPHEEVSALLELADPAPGPAEQAEARSDLAALVAMLNRLPSRQREVIVLVRLEGMAQKEVARRLGVSLRTVEMDLKRAHEYLDARMANEK</sequence>
<dbReference type="Gene3D" id="1.10.1740.10">
    <property type="match status" value="1"/>
</dbReference>
<feature type="domain" description="RNA polymerase sigma-70 region 2" evidence="5">
    <location>
        <begin position="4"/>
        <end position="58"/>
    </location>
</feature>
<dbReference type="InterPro" id="IPR013324">
    <property type="entry name" value="RNA_pol_sigma_r3/r4-like"/>
</dbReference>
<keyword evidence="3" id="KW-0731">Sigma factor</keyword>
<proteinExistence type="inferred from homology"/>
<comment type="similarity">
    <text evidence="1">Belongs to the sigma-70 factor family. ECF subfamily.</text>
</comment>
<evidence type="ECO:0000259" key="5">
    <source>
        <dbReference type="Pfam" id="PF04542"/>
    </source>
</evidence>
<evidence type="ECO:0000256" key="4">
    <source>
        <dbReference type="ARBA" id="ARBA00023163"/>
    </source>
</evidence>
<dbReference type="Pfam" id="PF04542">
    <property type="entry name" value="Sigma70_r2"/>
    <property type="match status" value="1"/>
</dbReference>
<dbReference type="NCBIfam" id="TIGR02937">
    <property type="entry name" value="sigma70-ECF"/>
    <property type="match status" value="1"/>
</dbReference>
<dbReference type="SUPFAM" id="SSF88659">
    <property type="entry name" value="Sigma3 and sigma4 domains of RNA polymerase sigma factors"/>
    <property type="match status" value="1"/>
</dbReference>
<dbReference type="InterPro" id="IPR007627">
    <property type="entry name" value="RNA_pol_sigma70_r2"/>
</dbReference>
<organism evidence="7 8">
    <name type="scientific">Pigmentiphaga daeguensis</name>
    <dbReference type="NCBI Taxonomy" id="414049"/>
    <lineage>
        <taxon>Bacteria</taxon>
        <taxon>Pseudomonadati</taxon>
        <taxon>Pseudomonadota</taxon>
        <taxon>Betaproteobacteria</taxon>
        <taxon>Burkholderiales</taxon>
        <taxon>Alcaligenaceae</taxon>
        <taxon>Pigmentiphaga</taxon>
    </lineage>
</organism>
<gene>
    <name evidence="7" type="ORF">GCM10009097_31820</name>
</gene>
<reference evidence="7 8" key="1">
    <citation type="journal article" date="2019" name="Int. J. Syst. Evol. Microbiol.">
        <title>The Global Catalogue of Microorganisms (GCM) 10K type strain sequencing project: providing services to taxonomists for standard genome sequencing and annotation.</title>
        <authorList>
            <consortium name="The Broad Institute Genomics Platform"/>
            <consortium name="The Broad Institute Genome Sequencing Center for Infectious Disease"/>
            <person name="Wu L."/>
            <person name="Ma J."/>
        </authorList>
    </citation>
    <scope>NUCLEOTIDE SEQUENCE [LARGE SCALE GENOMIC DNA]</scope>
    <source>
        <strain evidence="7 8">JCM 14330</strain>
    </source>
</reference>
<evidence type="ECO:0000256" key="3">
    <source>
        <dbReference type="ARBA" id="ARBA00023082"/>
    </source>
</evidence>
<keyword evidence="2" id="KW-0805">Transcription regulation</keyword>
<dbReference type="CDD" id="cd06171">
    <property type="entry name" value="Sigma70_r4"/>
    <property type="match status" value="1"/>
</dbReference>
<dbReference type="PANTHER" id="PTHR43133">
    <property type="entry name" value="RNA POLYMERASE ECF-TYPE SIGMA FACTO"/>
    <property type="match status" value="1"/>
</dbReference>
<dbReference type="InterPro" id="IPR013325">
    <property type="entry name" value="RNA_pol_sigma_r2"/>
</dbReference>
<comment type="caution">
    <text evidence="7">The sequence shown here is derived from an EMBL/GenBank/DDBJ whole genome shotgun (WGS) entry which is preliminary data.</text>
</comment>
<dbReference type="Proteomes" id="UP001501706">
    <property type="component" value="Unassembled WGS sequence"/>
</dbReference>
<accession>A0ABN1C5G3</accession>
<dbReference type="Gene3D" id="1.10.10.10">
    <property type="entry name" value="Winged helix-like DNA-binding domain superfamily/Winged helix DNA-binding domain"/>
    <property type="match status" value="1"/>
</dbReference>
<dbReference type="InterPro" id="IPR014284">
    <property type="entry name" value="RNA_pol_sigma-70_dom"/>
</dbReference>
<dbReference type="PANTHER" id="PTHR43133:SF63">
    <property type="entry name" value="RNA POLYMERASE SIGMA FACTOR FECI-RELATED"/>
    <property type="match status" value="1"/>
</dbReference>
<dbReference type="InterPro" id="IPR013249">
    <property type="entry name" value="RNA_pol_sigma70_r4_t2"/>
</dbReference>
<evidence type="ECO:0000256" key="1">
    <source>
        <dbReference type="ARBA" id="ARBA00010641"/>
    </source>
</evidence>
<name>A0ABN1C5G3_9BURK</name>
<feature type="domain" description="RNA polymerase sigma factor 70 region 4 type 2" evidence="6">
    <location>
        <begin position="90"/>
        <end position="138"/>
    </location>
</feature>
<protein>
    <submittedName>
        <fullName evidence="7">Sigma-70 family RNA polymerase sigma factor</fullName>
    </submittedName>
</protein>
<keyword evidence="4" id="KW-0804">Transcription</keyword>
<dbReference type="Pfam" id="PF08281">
    <property type="entry name" value="Sigma70_r4_2"/>
    <property type="match status" value="1"/>
</dbReference>